<dbReference type="EMBL" id="JABFTP020000042">
    <property type="protein sequence ID" value="KAL3271079.1"/>
    <property type="molecule type" value="Genomic_DNA"/>
</dbReference>
<dbReference type="SFLD" id="SFLDS00032">
    <property type="entry name" value="Radical_SAM_3-amino-3-carboxyp"/>
    <property type="match status" value="1"/>
</dbReference>
<dbReference type="GO" id="GO:0051536">
    <property type="term" value="F:iron-sulfur cluster binding"/>
    <property type="evidence" value="ECO:0007669"/>
    <property type="project" value="UniProtKB-KW"/>
</dbReference>
<accession>A0ABD2MXC1</accession>
<evidence type="ECO:0000256" key="6">
    <source>
        <dbReference type="ARBA" id="ARBA00023014"/>
    </source>
</evidence>
<dbReference type="Gene3D" id="3.40.50.11860">
    <property type="entry name" value="Diphthamide synthesis DPH1/DPH2 domain 3"/>
    <property type="match status" value="1"/>
</dbReference>
<dbReference type="AlphaFoldDB" id="A0ABD2MXC1"/>
<dbReference type="FunFam" id="3.40.50.11860:FF:000001">
    <property type="entry name" value="2-(3-amino-3-carboxypropyl)histidine synthase subunit 2"/>
    <property type="match status" value="1"/>
</dbReference>
<comment type="similarity">
    <text evidence="3">Belongs to the DPH1/DPH2 family. DPH2 subfamily.</text>
</comment>
<organism evidence="7 8">
    <name type="scientific">Cryptolaemus montrouzieri</name>
    <dbReference type="NCBI Taxonomy" id="559131"/>
    <lineage>
        <taxon>Eukaryota</taxon>
        <taxon>Metazoa</taxon>
        <taxon>Ecdysozoa</taxon>
        <taxon>Arthropoda</taxon>
        <taxon>Hexapoda</taxon>
        <taxon>Insecta</taxon>
        <taxon>Pterygota</taxon>
        <taxon>Neoptera</taxon>
        <taxon>Endopterygota</taxon>
        <taxon>Coleoptera</taxon>
        <taxon>Polyphaga</taxon>
        <taxon>Cucujiformia</taxon>
        <taxon>Coccinelloidea</taxon>
        <taxon>Coccinellidae</taxon>
        <taxon>Scymninae</taxon>
        <taxon>Scymnini</taxon>
        <taxon>Cryptolaemus</taxon>
    </lineage>
</organism>
<dbReference type="PANTHER" id="PTHR10762:SF2">
    <property type="entry name" value="2-(3-AMINO-3-CARBOXYPROPYL)HISTIDINE SYNTHASE SUBUNIT 2"/>
    <property type="match status" value="1"/>
</dbReference>
<proteinExistence type="inferred from homology"/>
<protein>
    <recommendedName>
        <fullName evidence="9">Diphthamide biosynthesis protein 2</fullName>
    </recommendedName>
</protein>
<evidence type="ECO:0000256" key="2">
    <source>
        <dbReference type="ARBA" id="ARBA00005156"/>
    </source>
</evidence>
<gene>
    <name evidence="7" type="ORF">HHI36_021578</name>
</gene>
<keyword evidence="8" id="KW-1185">Reference proteome</keyword>
<dbReference type="InterPro" id="IPR042265">
    <property type="entry name" value="DPH1/DPH2_3"/>
</dbReference>
<evidence type="ECO:0000256" key="5">
    <source>
        <dbReference type="ARBA" id="ARBA00023004"/>
    </source>
</evidence>
<reference evidence="7 8" key="1">
    <citation type="journal article" date="2021" name="BMC Biol.">
        <title>Horizontally acquired antibacterial genes associated with adaptive radiation of ladybird beetles.</title>
        <authorList>
            <person name="Li H.S."/>
            <person name="Tang X.F."/>
            <person name="Huang Y.H."/>
            <person name="Xu Z.Y."/>
            <person name="Chen M.L."/>
            <person name="Du X.Y."/>
            <person name="Qiu B.Y."/>
            <person name="Chen P.T."/>
            <person name="Zhang W."/>
            <person name="Slipinski A."/>
            <person name="Escalona H.E."/>
            <person name="Waterhouse R.M."/>
            <person name="Zwick A."/>
            <person name="Pang H."/>
        </authorList>
    </citation>
    <scope>NUCLEOTIDE SEQUENCE [LARGE SCALE GENOMIC DNA]</scope>
    <source>
        <strain evidence="7">SYSU2018</strain>
    </source>
</reference>
<sequence length="278" mass="31487">MKIFRLDEQINYLENGLYIYIGSNGRKLENIRFSLNDQFLYQYDPSSQNPNIFNVEENPRVLKRRYYLSEKIKDSKTFGIVMGTLAVDNYLKILGRMKKLLKLNGKKYYVISVGKISVAKLANFPEMDIYIVITCAMNEVYESKDFYKPIVTPCDVEKAFNLESEAIKFTYDYNSFLSKVTNEKELKPLEGTDISLLTGSLRSNEVDISGSVSEGGEVALKTTGALVESTEFGAGYLAARSWKGLEQDLGNTEVQYAKEGRTGIAQSYSNETEDNEKV</sequence>
<dbReference type="Pfam" id="PF01866">
    <property type="entry name" value="Diphthamide_syn"/>
    <property type="match status" value="1"/>
</dbReference>
<keyword evidence="6" id="KW-0411">Iron-sulfur</keyword>
<dbReference type="PANTHER" id="PTHR10762">
    <property type="entry name" value="DIPHTHAMIDE BIOSYNTHESIS PROTEIN"/>
    <property type="match status" value="1"/>
</dbReference>
<dbReference type="Proteomes" id="UP001516400">
    <property type="component" value="Unassembled WGS sequence"/>
</dbReference>
<evidence type="ECO:0000256" key="4">
    <source>
        <dbReference type="ARBA" id="ARBA00022723"/>
    </source>
</evidence>
<evidence type="ECO:0000313" key="8">
    <source>
        <dbReference type="Proteomes" id="UP001516400"/>
    </source>
</evidence>
<evidence type="ECO:0000313" key="7">
    <source>
        <dbReference type="EMBL" id="KAL3271079.1"/>
    </source>
</evidence>
<name>A0ABD2MXC1_9CUCU</name>
<evidence type="ECO:0000256" key="3">
    <source>
        <dbReference type="ARBA" id="ARBA00006179"/>
    </source>
</evidence>
<dbReference type="InterPro" id="IPR016435">
    <property type="entry name" value="DPH1/DPH2"/>
</dbReference>
<comment type="caution">
    <text evidence="7">The sequence shown here is derived from an EMBL/GenBank/DDBJ whole genome shotgun (WGS) entry which is preliminary data.</text>
</comment>
<evidence type="ECO:0000256" key="1">
    <source>
        <dbReference type="ARBA" id="ARBA00001966"/>
    </source>
</evidence>
<comment type="cofactor">
    <cofactor evidence="1">
        <name>[4Fe-4S] cluster</name>
        <dbReference type="ChEBI" id="CHEBI:49883"/>
    </cofactor>
</comment>
<evidence type="ECO:0008006" key="9">
    <source>
        <dbReference type="Google" id="ProtNLM"/>
    </source>
</evidence>
<dbReference type="GO" id="GO:0046872">
    <property type="term" value="F:metal ion binding"/>
    <property type="evidence" value="ECO:0007669"/>
    <property type="project" value="UniProtKB-KW"/>
</dbReference>
<keyword evidence="4" id="KW-0479">Metal-binding</keyword>
<comment type="pathway">
    <text evidence="2">Protein modification; peptidyl-diphthamide biosynthesis.</text>
</comment>
<keyword evidence="5" id="KW-0408">Iron</keyword>
<dbReference type="NCBIfam" id="TIGR00322">
    <property type="entry name" value="diphth2_R"/>
    <property type="match status" value="1"/>
</dbReference>